<dbReference type="OrthoDB" id="4870416at2"/>
<feature type="region of interest" description="Disordered" evidence="1">
    <location>
        <begin position="164"/>
        <end position="201"/>
    </location>
</feature>
<evidence type="ECO:0000313" key="2">
    <source>
        <dbReference type="EMBL" id="GCD18466.1"/>
    </source>
</evidence>
<comment type="caution">
    <text evidence="2">The sequence shown here is derived from an EMBL/GenBank/DDBJ whole genome shotgun (WGS) entry which is preliminary data.</text>
</comment>
<dbReference type="Proteomes" id="UP000288246">
    <property type="component" value="Unassembled WGS sequence"/>
</dbReference>
<dbReference type="AlphaFoldDB" id="A0A401UUV7"/>
<dbReference type="RefSeq" id="WP_124341019.1">
    <property type="nucleotide sequence ID" value="NZ_BHYL01000004.1"/>
</dbReference>
<sequence>MAVQWRAGTGVRRVGVVLAGGVAAGVLAGCAGQPGAAAVVDGTAIPTSDVRVASDELRPYLQDVSPANVLTVLVHEPTIVAIAEENGVGVSEEEAAELLDSVAKQRDPEADTTFSQPSLDVARYSLAYTRLQELADAQEVLGDAQDRIAKLDVEVNPRFGTTDDVNTILPPTTRPWIVAPATGGVESDGTAPAPEPSPSAS</sequence>
<keyword evidence="3" id="KW-1185">Reference proteome</keyword>
<protein>
    <recommendedName>
        <fullName evidence="4">Lipoprotein</fullName>
    </recommendedName>
</protein>
<evidence type="ECO:0000256" key="1">
    <source>
        <dbReference type="SAM" id="MobiDB-lite"/>
    </source>
</evidence>
<organism evidence="2 3">
    <name type="scientific">Cellulomonas algicola</name>
    <dbReference type="NCBI Taxonomy" id="2071633"/>
    <lineage>
        <taxon>Bacteria</taxon>
        <taxon>Bacillati</taxon>
        <taxon>Actinomycetota</taxon>
        <taxon>Actinomycetes</taxon>
        <taxon>Micrococcales</taxon>
        <taxon>Cellulomonadaceae</taxon>
        <taxon>Cellulomonas</taxon>
    </lineage>
</organism>
<name>A0A401UUV7_9CELL</name>
<accession>A0A401UUV7</accession>
<evidence type="ECO:0008006" key="4">
    <source>
        <dbReference type="Google" id="ProtNLM"/>
    </source>
</evidence>
<dbReference type="InterPro" id="IPR027304">
    <property type="entry name" value="Trigger_fact/SurA_dom_sf"/>
</dbReference>
<dbReference type="EMBL" id="BHYL01000004">
    <property type="protein sequence ID" value="GCD18466.1"/>
    <property type="molecule type" value="Genomic_DNA"/>
</dbReference>
<reference evidence="2 3" key="1">
    <citation type="submission" date="2018-11" db="EMBL/GenBank/DDBJ databases">
        <title>Draft genome sequence of Cellulomonas takizawaensis strain TKZ-21.</title>
        <authorList>
            <person name="Yamamura H."/>
            <person name="Hayashi T."/>
            <person name="Hamada M."/>
            <person name="Serisawa Y."/>
            <person name="Matsuyama K."/>
            <person name="Nakagawa Y."/>
            <person name="Otoguro M."/>
            <person name="Yanagida F."/>
            <person name="Hayakawa M."/>
        </authorList>
    </citation>
    <scope>NUCLEOTIDE SEQUENCE [LARGE SCALE GENOMIC DNA]</scope>
    <source>
        <strain evidence="2 3">TKZ-21</strain>
    </source>
</reference>
<proteinExistence type="predicted"/>
<evidence type="ECO:0000313" key="3">
    <source>
        <dbReference type="Proteomes" id="UP000288246"/>
    </source>
</evidence>
<gene>
    <name evidence="2" type="ORF">CTKZ_00280</name>
</gene>
<dbReference type="SUPFAM" id="SSF109998">
    <property type="entry name" value="Triger factor/SurA peptide-binding domain-like"/>
    <property type="match status" value="1"/>
</dbReference>
<dbReference type="PROSITE" id="PS51257">
    <property type="entry name" value="PROKAR_LIPOPROTEIN"/>
    <property type="match status" value="1"/>
</dbReference>